<dbReference type="GO" id="GO:0008173">
    <property type="term" value="F:RNA methyltransferase activity"/>
    <property type="evidence" value="ECO:0007669"/>
    <property type="project" value="InterPro"/>
</dbReference>
<evidence type="ECO:0000259" key="4">
    <source>
        <dbReference type="SMART" id="SM00967"/>
    </source>
</evidence>
<dbReference type="GO" id="GO:0005737">
    <property type="term" value="C:cytoplasm"/>
    <property type="evidence" value="ECO:0007669"/>
    <property type="project" value="UniProtKB-ARBA"/>
</dbReference>
<dbReference type="Pfam" id="PF00588">
    <property type="entry name" value="SpoU_methylase"/>
    <property type="match status" value="2"/>
</dbReference>
<dbReference type="InterPro" id="IPR029064">
    <property type="entry name" value="Ribosomal_eL30-like_sf"/>
</dbReference>
<dbReference type="OrthoDB" id="270651at2759"/>
<dbReference type="GO" id="GO:0032259">
    <property type="term" value="P:methylation"/>
    <property type="evidence" value="ECO:0007669"/>
    <property type="project" value="UniProtKB-KW"/>
</dbReference>
<protein>
    <submittedName>
        <fullName evidence="6">rRNA methyltransferase 3, mitochondrial</fullName>
    </submittedName>
</protein>
<dbReference type="PANTHER" id="PTHR43191">
    <property type="entry name" value="RRNA METHYLTRANSFERASE 3"/>
    <property type="match status" value="1"/>
</dbReference>
<dbReference type="RefSeq" id="XP_026290760.1">
    <property type="nucleotide sequence ID" value="XM_026434975.2"/>
</dbReference>
<dbReference type="AlphaFoldDB" id="A0A6J1TG87"/>
<dbReference type="Gene3D" id="3.30.1330.30">
    <property type="match status" value="1"/>
</dbReference>
<dbReference type="KEGG" id="foc:113215359"/>
<evidence type="ECO:0000313" key="5">
    <source>
        <dbReference type="Proteomes" id="UP000504606"/>
    </source>
</evidence>
<gene>
    <name evidence="6" type="primary">LOC113215359</name>
</gene>
<feature type="region of interest" description="Disordered" evidence="3">
    <location>
        <begin position="57"/>
        <end position="84"/>
    </location>
</feature>
<proteinExistence type="predicted"/>
<keyword evidence="1 6" id="KW-0489">Methyltransferase</keyword>
<dbReference type="GO" id="GO:0006396">
    <property type="term" value="P:RNA processing"/>
    <property type="evidence" value="ECO:0007669"/>
    <property type="project" value="InterPro"/>
</dbReference>
<dbReference type="PANTHER" id="PTHR43191:SF2">
    <property type="entry name" value="RRNA METHYLTRANSFERASE 3, MITOCHONDRIAL"/>
    <property type="match status" value="1"/>
</dbReference>
<dbReference type="GO" id="GO:0003723">
    <property type="term" value="F:RNA binding"/>
    <property type="evidence" value="ECO:0007669"/>
    <property type="project" value="InterPro"/>
</dbReference>
<dbReference type="Gene3D" id="3.40.1280.10">
    <property type="match status" value="1"/>
</dbReference>
<organism evidence="5 6">
    <name type="scientific">Frankliniella occidentalis</name>
    <name type="common">Western flower thrips</name>
    <name type="synonym">Euthrips occidentalis</name>
    <dbReference type="NCBI Taxonomy" id="133901"/>
    <lineage>
        <taxon>Eukaryota</taxon>
        <taxon>Metazoa</taxon>
        <taxon>Ecdysozoa</taxon>
        <taxon>Arthropoda</taxon>
        <taxon>Hexapoda</taxon>
        <taxon>Insecta</taxon>
        <taxon>Pterygota</taxon>
        <taxon>Neoptera</taxon>
        <taxon>Paraneoptera</taxon>
        <taxon>Thysanoptera</taxon>
        <taxon>Terebrantia</taxon>
        <taxon>Thripoidea</taxon>
        <taxon>Thripidae</taxon>
        <taxon>Frankliniella</taxon>
    </lineage>
</organism>
<dbReference type="SMART" id="SM00967">
    <property type="entry name" value="SpoU_sub_bind"/>
    <property type="match status" value="1"/>
</dbReference>
<evidence type="ECO:0000256" key="2">
    <source>
        <dbReference type="ARBA" id="ARBA00022679"/>
    </source>
</evidence>
<reference evidence="6" key="1">
    <citation type="submission" date="2025-08" db="UniProtKB">
        <authorList>
            <consortium name="RefSeq"/>
        </authorList>
    </citation>
    <scope>IDENTIFICATION</scope>
    <source>
        <tissue evidence="6">Whole organism</tissue>
    </source>
</reference>
<dbReference type="GeneID" id="113215359"/>
<dbReference type="SUPFAM" id="SSF75217">
    <property type="entry name" value="alpha/beta knot"/>
    <property type="match status" value="1"/>
</dbReference>
<dbReference type="Proteomes" id="UP000504606">
    <property type="component" value="Unplaced"/>
</dbReference>
<evidence type="ECO:0000256" key="1">
    <source>
        <dbReference type="ARBA" id="ARBA00022603"/>
    </source>
</evidence>
<keyword evidence="5" id="KW-1185">Reference proteome</keyword>
<sequence>MNCWSVTMRLGAWSILRNTRHYSNKFSRNPVQVITNEELLRKRSRFRPVVEVPPVDRLPSKISDASGDPATLEGKPSRLPPGFPPYDTKGEDDTDLSRFALATSNAKSRLKSGLIMLEGTRLIQEGLRANLKPKAVFFSRVENVTKLQLPPRKFAFQKVTYEKIRRWSKLTNPPGVVGFFEKPDTSAQLPANVFPFSIICDNIRDPGNLGSILRVAASAGCRSLFLTKGCVDLWNEKVLRSAMGSHFHLNILENLEWNHIEAVLEPNSYLMFADNSDADHEGVKETVRNDVSHESIQQHLEDLESDQHEINSSDSNIETTVEKLPVFSYYLINYPAMSSIFLVLGGETGLSPDALNLGKSHNRCRVNIPMLNHVESLNVSSALSILTHEMKRQFELAQHKDEMDSVKIPTI</sequence>
<accession>A0A6J1TG87</accession>
<dbReference type="InterPro" id="IPR051259">
    <property type="entry name" value="rRNA_Methyltransferase"/>
</dbReference>
<evidence type="ECO:0000313" key="6">
    <source>
        <dbReference type="RefSeq" id="XP_026290760.1"/>
    </source>
</evidence>
<dbReference type="InterPro" id="IPR029028">
    <property type="entry name" value="Alpha/beta_knot_MTases"/>
</dbReference>
<dbReference type="InterPro" id="IPR029026">
    <property type="entry name" value="tRNA_m1G_MTases_N"/>
</dbReference>
<keyword evidence="2" id="KW-0808">Transferase</keyword>
<dbReference type="SUPFAM" id="SSF55315">
    <property type="entry name" value="L30e-like"/>
    <property type="match status" value="1"/>
</dbReference>
<dbReference type="InterPro" id="IPR001537">
    <property type="entry name" value="SpoU_MeTrfase"/>
</dbReference>
<evidence type="ECO:0000256" key="3">
    <source>
        <dbReference type="SAM" id="MobiDB-lite"/>
    </source>
</evidence>
<name>A0A6J1TG87_FRAOC</name>
<dbReference type="InterPro" id="IPR013123">
    <property type="entry name" value="SpoU_subst-bd"/>
</dbReference>
<feature type="domain" description="RNA 2-O ribose methyltransferase substrate binding" evidence="4">
    <location>
        <begin position="116"/>
        <end position="186"/>
    </location>
</feature>